<feature type="repeat" description="WD" evidence="11">
    <location>
        <begin position="613"/>
        <end position="654"/>
    </location>
</feature>
<feature type="region of interest" description="Disordered" evidence="12">
    <location>
        <begin position="512"/>
        <end position="532"/>
    </location>
</feature>
<dbReference type="Gene3D" id="2.130.10.10">
    <property type="entry name" value="YVTN repeat-like/Quinoprotein amine dehydrogenase"/>
    <property type="match status" value="4"/>
</dbReference>
<keyword evidence="7 11" id="KW-0853">WD repeat</keyword>
<proteinExistence type="inferred from homology"/>
<accession>A0A6A6UCM9</accession>
<feature type="repeat" description="WD" evidence="11">
    <location>
        <begin position="206"/>
        <end position="253"/>
    </location>
</feature>
<organism evidence="13 14">
    <name type="scientific">Microthyrium microscopicum</name>
    <dbReference type="NCBI Taxonomy" id="703497"/>
    <lineage>
        <taxon>Eukaryota</taxon>
        <taxon>Fungi</taxon>
        <taxon>Dikarya</taxon>
        <taxon>Ascomycota</taxon>
        <taxon>Pezizomycotina</taxon>
        <taxon>Dothideomycetes</taxon>
        <taxon>Dothideomycetes incertae sedis</taxon>
        <taxon>Microthyriales</taxon>
        <taxon>Microthyriaceae</taxon>
        <taxon>Microthyrium</taxon>
    </lineage>
</organism>
<gene>
    <name evidence="13" type="ORF">BT63DRAFT_372281</name>
</gene>
<feature type="repeat" description="WD" evidence="11">
    <location>
        <begin position="56"/>
        <end position="93"/>
    </location>
</feature>
<dbReference type="AlphaFoldDB" id="A0A6A6UCM9"/>
<keyword evidence="14" id="KW-1185">Reference proteome</keyword>
<evidence type="ECO:0000256" key="7">
    <source>
        <dbReference type="ARBA" id="ARBA00022574"/>
    </source>
</evidence>
<dbReference type="EMBL" id="MU004234">
    <property type="protein sequence ID" value="KAF2670005.1"/>
    <property type="molecule type" value="Genomic_DNA"/>
</dbReference>
<evidence type="ECO:0000256" key="12">
    <source>
        <dbReference type="SAM" id="MobiDB-lite"/>
    </source>
</evidence>
<comment type="pathway">
    <text evidence="3">tRNA modification; 5-methoxycarbonylmethyl-2-thiouridine-tRNA biosynthesis.</text>
</comment>
<dbReference type="PRINTS" id="PR00320">
    <property type="entry name" value="GPROTEINBRPT"/>
</dbReference>
<keyword evidence="10" id="KW-0539">Nucleus</keyword>
<dbReference type="GO" id="GO:0002098">
    <property type="term" value="P:tRNA wobble uridine modification"/>
    <property type="evidence" value="ECO:0007669"/>
    <property type="project" value="InterPro"/>
</dbReference>
<evidence type="ECO:0000256" key="8">
    <source>
        <dbReference type="ARBA" id="ARBA00022694"/>
    </source>
</evidence>
<evidence type="ECO:0000256" key="5">
    <source>
        <dbReference type="ARBA" id="ARBA00020267"/>
    </source>
</evidence>
<dbReference type="PANTHER" id="PTHR44111">
    <property type="entry name" value="ELONGATOR COMPLEX PROTEIN 2"/>
    <property type="match status" value="1"/>
</dbReference>
<dbReference type="GO" id="GO:0005737">
    <property type="term" value="C:cytoplasm"/>
    <property type="evidence" value="ECO:0007669"/>
    <property type="project" value="UniProtKB-SubCell"/>
</dbReference>
<dbReference type="InterPro" id="IPR036322">
    <property type="entry name" value="WD40_repeat_dom_sf"/>
</dbReference>
<sequence length="794" mass="86313">MGDRAELEYISIGGNRHPSAADWANNDGGCLAYGAGNSIALWRPLDSAYKGVYALLNGHTDAANAVKFYQRSGNQEVLLFSGSVDKSIRAWRVPLGESEGKSYESAVVAQHDASVTALEILSDSQTLISASADSTIKVWDLSHFATDGINEEVELVETIKVKIMPLAISAHDLDKKHKILAVAGSNAAIHIYVTQTTGKFGPIATLTGHAGWIRSLSFVRETTDTSSDLLLASASQDKFIRLWRIHKGEELPSSKAVDDPSLGLMGKSVSTKAHRFEIGDERASITFEALLLGHDDWIYSNKWHHHDGKLQLLSASADNSLAIWEADANSGIWVCVSRLGEISAQKGSTTATGSTGGFWIGLWSPKGNAVASLGRTGGWRLWQQESEHIWVPQIGCGGHVRSVTDIAWSKSGGYLLSTSSDQTSRLHSKWKQTPSWHEFARPQIHGYDLNCIGVISDTQFVSGADEKPLRVFQEPAVVASLLSKLCDISQENTDLPDAANIPVLGLSNKAIQAVDDKESNTNGDTEEPTTDDPSFIVNISALDIDHPPVEDQLARHLLWPEIHKVYGHGYEISAVAVTQDGTLMATACRASSIDHAVIRVYDTKDWKDFSEPLRAHSLTVTSLQWSPDGGYLLSVGRDRIWSIFELIDGKFTTTTAKGHSRMILDCSWAPLEAGRIFATAGRDKSVKIWQLIGTEWQLKSTITVSQPATAVAFAPSLPQNHLSLAIGLESGELLLAEVSMEDLEKVNVRPMQMQLCPHKGISRIAWQPQSGEQASGLMAVASEDGSLRIFTVPS</sequence>
<feature type="repeat" description="WD" evidence="11">
    <location>
        <begin position="108"/>
        <end position="142"/>
    </location>
</feature>
<dbReference type="InterPro" id="IPR001680">
    <property type="entry name" value="WD40_rpt"/>
</dbReference>
<evidence type="ECO:0000256" key="3">
    <source>
        <dbReference type="ARBA" id="ARBA00005043"/>
    </source>
</evidence>
<dbReference type="PROSITE" id="PS50082">
    <property type="entry name" value="WD_REPEATS_2"/>
    <property type="match status" value="6"/>
</dbReference>
<evidence type="ECO:0000256" key="1">
    <source>
        <dbReference type="ARBA" id="ARBA00004123"/>
    </source>
</evidence>
<dbReference type="Pfam" id="PF00400">
    <property type="entry name" value="WD40"/>
    <property type="match status" value="8"/>
</dbReference>
<evidence type="ECO:0000313" key="13">
    <source>
        <dbReference type="EMBL" id="KAF2670005.1"/>
    </source>
</evidence>
<comment type="similarity">
    <text evidence="4">Belongs to the WD repeat ELP2 family.</text>
</comment>
<dbReference type="PROSITE" id="PS50294">
    <property type="entry name" value="WD_REPEATS_REGION"/>
    <property type="match status" value="2"/>
</dbReference>
<evidence type="ECO:0000256" key="11">
    <source>
        <dbReference type="PROSITE-ProRule" id="PRU00221"/>
    </source>
</evidence>
<dbReference type="InterPro" id="IPR037289">
    <property type="entry name" value="Elp2"/>
</dbReference>
<evidence type="ECO:0000256" key="9">
    <source>
        <dbReference type="ARBA" id="ARBA00022737"/>
    </source>
</evidence>
<keyword evidence="6" id="KW-0963">Cytoplasm</keyword>
<dbReference type="PANTHER" id="PTHR44111:SF1">
    <property type="entry name" value="ELONGATOR COMPLEX PROTEIN 2"/>
    <property type="match status" value="1"/>
</dbReference>
<dbReference type="OrthoDB" id="27911at2759"/>
<dbReference type="UniPathway" id="UPA00988"/>
<reference evidence="13" key="1">
    <citation type="journal article" date="2020" name="Stud. Mycol.">
        <title>101 Dothideomycetes genomes: a test case for predicting lifestyles and emergence of pathogens.</title>
        <authorList>
            <person name="Haridas S."/>
            <person name="Albert R."/>
            <person name="Binder M."/>
            <person name="Bloem J."/>
            <person name="Labutti K."/>
            <person name="Salamov A."/>
            <person name="Andreopoulos B."/>
            <person name="Baker S."/>
            <person name="Barry K."/>
            <person name="Bills G."/>
            <person name="Bluhm B."/>
            <person name="Cannon C."/>
            <person name="Castanera R."/>
            <person name="Culley D."/>
            <person name="Daum C."/>
            <person name="Ezra D."/>
            <person name="Gonzalez J."/>
            <person name="Henrissat B."/>
            <person name="Kuo A."/>
            <person name="Liang C."/>
            <person name="Lipzen A."/>
            <person name="Lutzoni F."/>
            <person name="Magnuson J."/>
            <person name="Mondo S."/>
            <person name="Nolan M."/>
            <person name="Ohm R."/>
            <person name="Pangilinan J."/>
            <person name="Park H.-J."/>
            <person name="Ramirez L."/>
            <person name="Alfaro M."/>
            <person name="Sun H."/>
            <person name="Tritt A."/>
            <person name="Yoshinaga Y."/>
            <person name="Zwiers L.-H."/>
            <person name="Turgeon B."/>
            <person name="Goodwin S."/>
            <person name="Spatafora J."/>
            <person name="Crous P."/>
            <person name="Grigoriev I."/>
        </authorList>
    </citation>
    <scope>NUCLEOTIDE SEQUENCE</scope>
    <source>
        <strain evidence="13">CBS 115976</strain>
    </source>
</reference>
<name>A0A6A6UCM9_9PEZI</name>
<feature type="repeat" description="WD" evidence="11">
    <location>
        <begin position="291"/>
        <end position="334"/>
    </location>
</feature>
<dbReference type="InterPro" id="IPR015943">
    <property type="entry name" value="WD40/YVTN_repeat-like_dom_sf"/>
</dbReference>
<keyword evidence="9" id="KW-0677">Repeat</keyword>
<keyword evidence="8" id="KW-0819">tRNA processing</keyword>
<dbReference type="SUPFAM" id="SSF50978">
    <property type="entry name" value="WD40 repeat-like"/>
    <property type="match status" value="2"/>
</dbReference>
<dbReference type="SMART" id="SM00320">
    <property type="entry name" value="WD40"/>
    <property type="match status" value="11"/>
</dbReference>
<comment type="subcellular location">
    <subcellularLocation>
        <location evidence="2">Cytoplasm</location>
    </subcellularLocation>
    <subcellularLocation>
        <location evidence="1">Nucleus</location>
    </subcellularLocation>
</comment>
<dbReference type="FunFam" id="2.130.10.10:FF:000400">
    <property type="entry name" value="Elongator acetyltransferase complex subunit 2"/>
    <property type="match status" value="1"/>
</dbReference>
<dbReference type="InterPro" id="IPR019775">
    <property type="entry name" value="WD40_repeat_CS"/>
</dbReference>
<evidence type="ECO:0000256" key="2">
    <source>
        <dbReference type="ARBA" id="ARBA00004496"/>
    </source>
</evidence>
<dbReference type="InterPro" id="IPR020472">
    <property type="entry name" value="WD40_PAC1"/>
</dbReference>
<feature type="repeat" description="WD" evidence="11">
    <location>
        <begin position="656"/>
        <end position="691"/>
    </location>
</feature>
<dbReference type="GO" id="GO:0033588">
    <property type="term" value="C:elongator holoenzyme complex"/>
    <property type="evidence" value="ECO:0007669"/>
    <property type="project" value="InterPro"/>
</dbReference>
<dbReference type="PROSITE" id="PS00678">
    <property type="entry name" value="WD_REPEATS_1"/>
    <property type="match status" value="1"/>
</dbReference>
<evidence type="ECO:0000256" key="6">
    <source>
        <dbReference type="ARBA" id="ARBA00022490"/>
    </source>
</evidence>
<dbReference type="GO" id="GO:0005634">
    <property type="term" value="C:nucleus"/>
    <property type="evidence" value="ECO:0007669"/>
    <property type="project" value="UniProtKB-SubCell"/>
</dbReference>
<evidence type="ECO:0000256" key="4">
    <source>
        <dbReference type="ARBA" id="ARBA00005881"/>
    </source>
</evidence>
<dbReference type="Proteomes" id="UP000799302">
    <property type="component" value="Unassembled WGS sequence"/>
</dbReference>
<protein>
    <recommendedName>
        <fullName evidence="5">Elongator complex protein 2</fullName>
    </recommendedName>
</protein>
<evidence type="ECO:0000313" key="14">
    <source>
        <dbReference type="Proteomes" id="UP000799302"/>
    </source>
</evidence>
<evidence type="ECO:0000256" key="10">
    <source>
        <dbReference type="ARBA" id="ARBA00023242"/>
    </source>
</evidence>